<evidence type="ECO:0000256" key="1">
    <source>
        <dbReference type="ARBA" id="ARBA00006068"/>
    </source>
</evidence>
<keyword evidence="3" id="KW-0812">Transmembrane</keyword>
<feature type="compositionally biased region" description="Low complexity" evidence="2">
    <location>
        <begin position="174"/>
        <end position="188"/>
    </location>
</feature>
<dbReference type="Gene3D" id="3.40.630.190">
    <property type="entry name" value="LCP protein"/>
    <property type="match status" value="1"/>
</dbReference>
<evidence type="ECO:0000313" key="6">
    <source>
        <dbReference type="Proteomes" id="UP000758168"/>
    </source>
</evidence>
<dbReference type="Proteomes" id="UP000758168">
    <property type="component" value="Unassembled WGS sequence"/>
</dbReference>
<keyword evidence="3" id="KW-0472">Membrane</keyword>
<evidence type="ECO:0000256" key="2">
    <source>
        <dbReference type="SAM" id="MobiDB-lite"/>
    </source>
</evidence>
<dbReference type="InterPro" id="IPR050922">
    <property type="entry name" value="LytR/CpsA/Psr_CW_biosynth"/>
</dbReference>
<keyword evidence="6" id="KW-1185">Reference proteome</keyword>
<feature type="region of interest" description="Disordered" evidence="2">
    <location>
        <begin position="472"/>
        <end position="527"/>
    </location>
</feature>
<feature type="transmembrane region" description="Helical" evidence="3">
    <location>
        <begin position="34"/>
        <end position="51"/>
    </location>
</feature>
<dbReference type="PANTHER" id="PTHR33392">
    <property type="entry name" value="POLYISOPRENYL-TEICHOIC ACID--PEPTIDOGLYCAN TEICHOIC ACID TRANSFERASE TAGU"/>
    <property type="match status" value="1"/>
</dbReference>
<feature type="domain" description="Cell envelope-related transcriptional attenuator" evidence="4">
    <location>
        <begin position="214"/>
        <end position="397"/>
    </location>
</feature>
<reference evidence="5 6" key="1">
    <citation type="submission" date="2021-03" db="EMBL/GenBank/DDBJ databases">
        <title>Sequencing the genomes of 1000 actinobacteria strains.</title>
        <authorList>
            <person name="Klenk H.-P."/>
        </authorList>
    </citation>
    <scope>NUCLEOTIDE SEQUENCE [LARGE SCALE GENOMIC DNA]</scope>
    <source>
        <strain evidence="5 6">DSM 12936</strain>
    </source>
</reference>
<dbReference type="EMBL" id="JAGIOB010000001">
    <property type="protein sequence ID" value="MBP2417449.1"/>
    <property type="molecule type" value="Genomic_DNA"/>
</dbReference>
<feature type="compositionally biased region" description="Low complexity" evidence="2">
    <location>
        <begin position="477"/>
        <end position="497"/>
    </location>
</feature>
<dbReference type="RefSeq" id="WP_210056013.1">
    <property type="nucleotide sequence ID" value="NZ_BAAAMH010000003.1"/>
</dbReference>
<dbReference type="InterPro" id="IPR004474">
    <property type="entry name" value="LytR_CpsA_psr"/>
</dbReference>
<feature type="transmembrane region" description="Helical" evidence="3">
    <location>
        <begin position="58"/>
        <end position="77"/>
    </location>
</feature>
<evidence type="ECO:0000256" key="3">
    <source>
        <dbReference type="SAM" id="Phobius"/>
    </source>
</evidence>
<comment type="similarity">
    <text evidence="1">Belongs to the LytR/CpsA/Psr (LCP) family.</text>
</comment>
<feature type="region of interest" description="Disordered" evidence="2">
    <location>
        <begin position="163"/>
        <end position="188"/>
    </location>
</feature>
<feature type="transmembrane region" description="Helical" evidence="3">
    <location>
        <begin position="97"/>
        <end position="117"/>
    </location>
</feature>
<comment type="caution">
    <text evidence="5">The sequence shown here is derived from an EMBL/GenBank/DDBJ whole genome shotgun (WGS) entry which is preliminary data.</text>
</comment>
<protein>
    <submittedName>
        <fullName evidence="5">LCP family protein required for cell wall assembly</fullName>
    </submittedName>
</protein>
<dbReference type="NCBIfam" id="TIGR00350">
    <property type="entry name" value="lytR_cpsA_psr"/>
    <property type="match status" value="1"/>
</dbReference>
<feature type="transmembrane region" description="Helical" evidence="3">
    <location>
        <begin position="129"/>
        <end position="152"/>
    </location>
</feature>
<keyword evidence="3" id="KW-1133">Transmembrane helix</keyword>
<organism evidence="5 6">
    <name type="scientific">Microlunatus capsulatus</name>
    <dbReference type="NCBI Taxonomy" id="99117"/>
    <lineage>
        <taxon>Bacteria</taxon>
        <taxon>Bacillati</taxon>
        <taxon>Actinomycetota</taxon>
        <taxon>Actinomycetes</taxon>
        <taxon>Propionibacteriales</taxon>
        <taxon>Propionibacteriaceae</taxon>
        <taxon>Microlunatus</taxon>
    </lineage>
</organism>
<sequence>MTDQPPEQGPWSWDLPSSGATAIPTPGRSFRRTAALTVAGTVLPGLGLIAARRRVVGGVVLGLFAVALVVLGLWAALDWQGLLAQFVKPSVLYATSSVLVVLALAWVGVVVASHLSLRGRTTRPQRVAGGLLVAVLAFAVAAPMAVAARYSYDTASSVQGVFKSQDDSRSATRPTLGGKPTKGATAAADPWADKPRLNVLLLGGDAGDGRTGTRTDTVILASIDTATGDTTLFSLPRNTGRMPFPKKSALSRYYPDGFTTGDGDDPEHFLNAMYDNVPNTVPKDVLGETDNLGADALKLSVGTALGLEVDYYVLINLQGFSKMINALGGITLNINSYIPIGGNTDLGIPPKEFLEPGPNRKLDGRGALWYARGRFGSDDFARMDRQRCVIDAIIKQANPANMLARYEDVAKAGKQIVLTDMPQEVLPLMVDLSLRVKDGSVRSIVFKHGEDGFLSPNPDFDRMRQRVKVALGETKAAKPSGGSTSKKPSPSGSASKTAKPKKTESEDVADSCAYDPEMAATATPYRG</sequence>
<accession>A0ABS4Z905</accession>
<dbReference type="PANTHER" id="PTHR33392:SF6">
    <property type="entry name" value="POLYISOPRENYL-TEICHOIC ACID--PEPTIDOGLYCAN TEICHOIC ACID TRANSFERASE TAGU"/>
    <property type="match status" value="1"/>
</dbReference>
<gene>
    <name evidence="5" type="ORF">JOF54_002371</name>
</gene>
<dbReference type="Pfam" id="PF03816">
    <property type="entry name" value="LytR_cpsA_psr"/>
    <property type="match status" value="1"/>
</dbReference>
<proteinExistence type="inferred from homology"/>
<evidence type="ECO:0000259" key="4">
    <source>
        <dbReference type="Pfam" id="PF03816"/>
    </source>
</evidence>
<evidence type="ECO:0000313" key="5">
    <source>
        <dbReference type="EMBL" id="MBP2417449.1"/>
    </source>
</evidence>
<name>A0ABS4Z905_9ACTN</name>